<dbReference type="InterPro" id="IPR000524">
    <property type="entry name" value="Tscrpt_reg_HTH_GntR"/>
</dbReference>
<accession>A0A4D7AXE7</accession>
<dbReference type="EMBL" id="CP039690">
    <property type="protein sequence ID" value="QCI64155.1"/>
    <property type="molecule type" value="Genomic_DNA"/>
</dbReference>
<gene>
    <name evidence="6" type="ORF">E8M01_07795</name>
</gene>
<sequence>MQRSGAANSRRGEGPLSETPEGSTPPPEPEIFGEITRITRRTLHGEVVSHVRDMIIEGRLAPGARINEVQVGALLGVSRTPLREAIKTLASEGLVEVVPAKGAIVRRFSEQDLFQILEVLKSIEQLGGRLACARADQATIEAIADLHRRMLGFYQSRDRLEYFKLNQAIHSAIVQASGNAVLAETHTMLQSRIKRARFIGHGEPQKWAGAVAEHEEMVAALTARDADRLAEVIGRHLDASLTRVRDAI</sequence>
<keyword evidence="2" id="KW-0238">DNA-binding</keyword>
<dbReference type="PANTHER" id="PTHR43537:SF50">
    <property type="entry name" value="TRANSCRIPTIONAL REGULATORY PROTEIN"/>
    <property type="match status" value="1"/>
</dbReference>
<feature type="domain" description="HTH gntR-type" evidence="5">
    <location>
        <begin position="41"/>
        <end position="108"/>
    </location>
</feature>
<feature type="region of interest" description="Disordered" evidence="4">
    <location>
        <begin position="1"/>
        <end position="30"/>
    </location>
</feature>
<dbReference type="InterPro" id="IPR036390">
    <property type="entry name" value="WH_DNA-bd_sf"/>
</dbReference>
<name>A0A4D7AXE7_9HYPH</name>
<dbReference type="GO" id="GO:0003677">
    <property type="term" value="F:DNA binding"/>
    <property type="evidence" value="ECO:0007669"/>
    <property type="project" value="UniProtKB-KW"/>
</dbReference>
<evidence type="ECO:0000313" key="6">
    <source>
        <dbReference type="EMBL" id="QCI64155.1"/>
    </source>
</evidence>
<keyword evidence="3" id="KW-0804">Transcription</keyword>
<evidence type="ECO:0000256" key="4">
    <source>
        <dbReference type="SAM" id="MobiDB-lite"/>
    </source>
</evidence>
<dbReference type="CDD" id="cd07377">
    <property type="entry name" value="WHTH_GntR"/>
    <property type="match status" value="1"/>
</dbReference>
<dbReference type="InterPro" id="IPR036388">
    <property type="entry name" value="WH-like_DNA-bd_sf"/>
</dbReference>
<dbReference type="SMART" id="SM00345">
    <property type="entry name" value="HTH_GNTR"/>
    <property type="match status" value="1"/>
</dbReference>
<proteinExistence type="predicted"/>
<dbReference type="InterPro" id="IPR011711">
    <property type="entry name" value="GntR_C"/>
</dbReference>
<dbReference type="Gene3D" id="1.20.120.530">
    <property type="entry name" value="GntR ligand-binding domain-like"/>
    <property type="match status" value="1"/>
</dbReference>
<dbReference type="Proteomes" id="UP000298781">
    <property type="component" value="Chromosome"/>
</dbReference>
<dbReference type="GO" id="GO:0003700">
    <property type="term" value="F:DNA-binding transcription factor activity"/>
    <property type="evidence" value="ECO:0007669"/>
    <property type="project" value="InterPro"/>
</dbReference>
<dbReference type="OrthoDB" id="8114900at2"/>
<organism evidence="6 7">
    <name type="scientific">Phreatobacter stygius</name>
    <dbReference type="NCBI Taxonomy" id="1940610"/>
    <lineage>
        <taxon>Bacteria</taxon>
        <taxon>Pseudomonadati</taxon>
        <taxon>Pseudomonadota</taxon>
        <taxon>Alphaproteobacteria</taxon>
        <taxon>Hyphomicrobiales</taxon>
        <taxon>Phreatobacteraceae</taxon>
        <taxon>Phreatobacter</taxon>
    </lineage>
</organism>
<dbReference type="SUPFAM" id="SSF48008">
    <property type="entry name" value="GntR ligand-binding domain-like"/>
    <property type="match status" value="1"/>
</dbReference>
<dbReference type="KEGG" id="pstg:E8M01_07795"/>
<dbReference type="InterPro" id="IPR008920">
    <property type="entry name" value="TF_FadR/GntR_C"/>
</dbReference>
<dbReference type="AlphaFoldDB" id="A0A4D7AXE7"/>
<dbReference type="SMART" id="SM00895">
    <property type="entry name" value="FCD"/>
    <property type="match status" value="1"/>
</dbReference>
<evidence type="ECO:0000259" key="5">
    <source>
        <dbReference type="PROSITE" id="PS50949"/>
    </source>
</evidence>
<dbReference type="Gene3D" id="1.10.10.10">
    <property type="entry name" value="Winged helix-like DNA-binding domain superfamily/Winged helix DNA-binding domain"/>
    <property type="match status" value="1"/>
</dbReference>
<reference evidence="6 7" key="1">
    <citation type="submission" date="2019-04" db="EMBL/GenBank/DDBJ databases">
        <title>Phreatobacter aquaticus sp. nov.</title>
        <authorList>
            <person name="Choi A."/>
        </authorList>
    </citation>
    <scope>NUCLEOTIDE SEQUENCE [LARGE SCALE GENOMIC DNA]</scope>
    <source>
        <strain evidence="6 7">KCTC 52518</strain>
    </source>
</reference>
<evidence type="ECO:0000256" key="3">
    <source>
        <dbReference type="ARBA" id="ARBA00023163"/>
    </source>
</evidence>
<protein>
    <submittedName>
        <fullName evidence="6">GntR family transcriptional regulator</fullName>
    </submittedName>
</protein>
<dbReference type="Pfam" id="PF07729">
    <property type="entry name" value="FCD"/>
    <property type="match status" value="1"/>
</dbReference>
<keyword evidence="7" id="KW-1185">Reference proteome</keyword>
<evidence type="ECO:0000256" key="1">
    <source>
        <dbReference type="ARBA" id="ARBA00023015"/>
    </source>
</evidence>
<keyword evidence="1" id="KW-0805">Transcription regulation</keyword>
<dbReference type="Pfam" id="PF00392">
    <property type="entry name" value="GntR"/>
    <property type="match status" value="1"/>
</dbReference>
<evidence type="ECO:0000256" key="2">
    <source>
        <dbReference type="ARBA" id="ARBA00023125"/>
    </source>
</evidence>
<dbReference type="PROSITE" id="PS50949">
    <property type="entry name" value="HTH_GNTR"/>
    <property type="match status" value="1"/>
</dbReference>
<evidence type="ECO:0000313" key="7">
    <source>
        <dbReference type="Proteomes" id="UP000298781"/>
    </source>
</evidence>
<dbReference type="PANTHER" id="PTHR43537">
    <property type="entry name" value="TRANSCRIPTIONAL REGULATOR, GNTR FAMILY"/>
    <property type="match status" value="1"/>
</dbReference>
<dbReference type="SUPFAM" id="SSF46785">
    <property type="entry name" value="Winged helix' DNA-binding domain"/>
    <property type="match status" value="1"/>
</dbReference>